<reference evidence="6 7" key="1">
    <citation type="journal article" date="2016" name="DNA Res.">
        <title>The draft genome of MD-2 pineapple using hybrid error correction of long reads.</title>
        <authorList>
            <person name="Redwan R.M."/>
            <person name="Saidin A."/>
            <person name="Kumar S.V."/>
        </authorList>
    </citation>
    <scope>NUCLEOTIDE SEQUENCE [LARGE SCALE GENOMIC DNA]</scope>
    <source>
        <strain evidence="7">cv. MD2</strain>
        <tissue evidence="6">Leaf</tissue>
    </source>
</reference>
<reference evidence="9" key="2">
    <citation type="submission" date="2025-04" db="UniProtKB">
        <authorList>
            <consortium name="RefSeq"/>
        </authorList>
    </citation>
    <scope>IDENTIFICATION</scope>
    <source>
        <tissue evidence="9">Leaf</tissue>
    </source>
</reference>
<evidence type="ECO:0000313" key="9">
    <source>
        <dbReference type="RefSeq" id="XP_020106104.1"/>
    </source>
</evidence>
<keyword evidence="2 5" id="KW-0732">Signal</keyword>
<dbReference type="OrthoDB" id="1600564at2759"/>
<feature type="signal peptide" evidence="5">
    <location>
        <begin position="1"/>
        <end position="28"/>
    </location>
</feature>
<evidence type="ECO:0000256" key="1">
    <source>
        <dbReference type="ARBA" id="ARBA00008668"/>
    </source>
</evidence>
<dbReference type="STRING" id="4615.A0A199W0G0"/>
<dbReference type="InterPro" id="IPR035669">
    <property type="entry name" value="SGNH_plant_lipase-like"/>
</dbReference>
<dbReference type="PANTHER" id="PTHR22835">
    <property type="entry name" value="ZINC FINGER FYVE DOMAIN CONTAINING PROTEIN"/>
    <property type="match status" value="1"/>
</dbReference>
<sequence>MSSSSSSILHIPIQILFIIIVISDRCSSFACYTRIFSFGDSLTDTGNYLQSLDGRPDPVRSLPYGQTFFGHATGRFCNGRLIVDFLAQALGLPFLPPYLAGRTAEDFPHGANFAVAGATAMNGSFFDANGVTVTWTEYSLGTQLQWFKKLLPLISSDSDRSKIMNSSLFLVGEIGGNDYNHPLFQGKTIEEVRSFVPSVITTIGSAINDLIELGARTLVVPGNFPMGCVPTYLIEFQSPEEEDYDPQTGCLKQLNEFAEYHNRQLLNELDKLQRLHPHATIIYADYYGPSMNVYHSPEQFGIKAPLNACCGSDAPYNYTPSVYCGSPESIVCADPSKYVSWDGLHLTEEAYKIVSLAMLQGPNALPALKACANNQTTNNQTSAARVLYPRHLQWISWTIVLSTLL</sequence>
<evidence type="ECO:0000313" key="6">
    <source>
        <dbReference type="EMBL" id="OAY82764.1"/>
    </source>
</evidence>
<dbReference type="Pfam" id="PF00657">
    <property type="entry name" value="Lipase_GDSL"/>
    <property type="match status" value="1"/>
</dbReference>
<name>A0A199W0G0_ANACO</name>
<feature type="chain" id="PRO_5044554616" evidence="5">
    <location>
        <begin position="29"/>
        <end position="405"/>
    </location>
</feature>
<keyword evidence="3" id="KW-0378">Hydrolase</keyword>
<dbReference type="PANTHER" id="PTHR22835:SF663">
    <property type="entry name" value="LIPASE-LIKE"/>
    <property type="match status" value="1"/>
</dbReference>
<dbReference type="InterPro" id="IPR001087">
    <property type="entry name" value="GDSL"/>
</dbReference>
<evidence type="ECO:0000313" key="7">
    <source>
        <dbReference type="Proteomes" id="UP000092600"/>
    </source>
</evidence>
<keyword evidence="4" id="KW-0325">Glycoprotein</keyword>
<dbReference type="InterPro" id="IPR036514">
    <property type="entry name" value="SGNH_hydro_sf"/>
</dbReference>
<dbReference type="Proteomes" id="UP000515123">
    <property type="component" value="Linkage group 16"/>
</dbReference>
<proteinExistence type="inferred from homology"/>
<keyword evidence="8" id="KW-1185">Reference proteome</keyword>
<dbReference type="EMBL" id="LSRQ01000444">
    <property type="protein sequence ID" value="OAY82764.1"/>
    <property type="molecule type" value="Genomic_DNA"/>
</dbReference>
<evidence type="ECO:0000256" key="5">
    <source>
        <dbReference type="SAM" id="SignalP"/>
    </source>
</evidence>
<evidence type="ECO:0000256" key="4">
    <source>
        <dbReference type="ARBA" id="ARBA00023180"/>
    </source>
</evidence>
<dbReference type="Proteomes" id="UP000092600">
    <property type="component" value="Unassembled WGS sequence"/>
</dbReference>
<accession>A0A199W0G0</accession>
<dbReference type="GeneID" id="109722448"/>
<dbReference type="GO" id="GO:0016788">
    <property type="term" value="F:hydrolase activity, acting on ester bonds"/>
    <property type="evidence" value="ECO:0007669"/>
    <property type="project" value="InterPro"/>
</dbReference>
<evidence type="ECO:0000256" key="3">
    <source>
        <dbReference type="ARBA" id="ARBA00022801"/>
    </source>
</evidence>
<dbReference type="SUPFAM" id="SSF52266">
    <property type="entry name" value="SGNH hydrolase"/>
    <property type="match status" value="1"/>
</dbReference>
<dbReference type="AlphaFoldDB" id="A0A199W0G0"/>
<dbReference type="Gene3D" id="3.40.50.1110">
    <property type="entry name" value="SGNH hydrolase"/>
    <property type="match status" value="1"/>
</dbReference>
<organism evidence="6 7">
    <name type="scientific">Ananas comosus</name>
    <name type="common">Pineapple</name>
    <name type="synonym">Ananas ananas</name>
    <dbReference type="NCBI Taxonomy" id="4615"/>
    <lineage>
        <taxon>Eukaryota</taxon>
        <taxon>Viridiplantae</taxon>
        <taxon>Streptophyta</taxon>
        <taxon>Embryophyta</taxon>
        <taxon>Tracheophyta</taxon>
        <taxon>Spermatophyta</taxon>
        <taxon>Magnoliopsida</taxon>
        <taxon>Liliopsida</taxon>
        <taxon>Poales</taxon>
        <taxon>Bromeliaceae</taxon>
        <taxon>Bromelioideae</taxon>
        <taxon>Ananas</taxon>
    </lineage>
</organism>
<protein>
    <submittedName>
        <fullName evidence="6 9">GDSL esterase/lipase</fullName>
    </submittedName>
</protein>
<comment type="similarity">
    <text evidence="1">Belongs to the 'GDSL' lipolytic enzyme family.</text>
</comment>
<gene>
    <name evidence="9" type="primary">LOC109722448</name>
    <name evidence="6" type="ORF">ACMD2_01521</name>
</gene>
<dbReference type="CDD" id="cd01837">
    <property type="entry name" value="SGNH_plant_lipase_like"/>
    <property type="match status" value="1"/>
</dbReference>
<evidence type="ECO:0000313" key="8">
    <source>
        <dbReference type="Proteomes" id="UP000515123"/>
    </source>
</evidence>
<dbReference type="RefSeq" id="XP_020106104.1">
    <property type="nucleotide sequence ID" value="XM_020250515.1"/>
</dbReference>
<evidence type="ECO:0000256" key="2">
    <source>
        <dbReference type="ARBA" id="ARBA00022729"/>
    </source>
</evidence>